<sequence>MSEESLAPERGPGTIWSAATELAAALAVLLWAPRASDGPAGVWVLGGLLVVGSMALWSRGQGWADVGLSARGAAGVHLERYLLVGLALGALAGLLATLGVAPLLAALAERGAAGSPQSMRDSGARLAQALFVAWVHVLGVEMVFRGWLLERLEWLERHVPALSGASYGPVLLAGLAYGLYLGDGGAGGLIGGSLVGVGLCLLRRAGGPSLALPIAVHGAFASTYHLLRFIGAT</sequence>
<feature type="transmembrane region" description="Helical" evidence="1">
    <location>
        <begin position="81"/>
        <end position="106"/>
    </location>
</feature>
<gene>
    <name evidence="3" type="ordered locus">Hoch_4491</name>
</gene>
<feature type="transmembrane region" description="Helical" evidence="1">
    <location>
        <begin position="186"/>
        <end position="202"/>
    </location>
</feature>
<evidence type="ECO:0000313" key="4">
    <source>
        <dbReference type="Proteomes" id="UP000001880"/>
    </source>
</evidence>
<dbReference type="HOGENOM" id="CLU_1188634_0_0_7"/>
<dbReference type="Proteomes" id="UP000001880">
    <property type="component" value="Chromosome"/>
</dbReference>
<evidence type="ECO:0000256" key="1">
    <source>
        <dbReference type="SAM" id="Phobius"/>
    </source>
</evidence>
<keyword evidence="1" id="KW-0472">Membrane</keyword>
<dbReference type="RefSeq" id="WP_012829582.1">
    <property type="nucleotide sequence ID" value="NC_013440.1"/>
</dbReference>
<feature type="transmembrane region" description="Helical" evidence="1">
    <location>
        <begin position="209"/>
        <end position="227"/>
    </location>
</feature>
<feature type="transmembrane region" description="Helical" evidence="1">
    <location>
        <begin position="12"/>
        <end position="34"/>
    </location>
</feature>
<accession>D0LNS9</accession>
<dbReference type="KEGG" id="hoh:Hoch_4491"/>
<name>D0LNS9_HALO1</name>
<dbReference type="EMBL" id="CP001804">
    <property type="protein sequence ID" value="ACY16984.1"/>
    <property type="molecule type" value="Genomic_DNA"/>
</dbReference>
<dbReference type="InterPro" id="IPR003675">
    <property type="entry name" value="Rce1/LyrA-like_dom"/>
</dbReference>
<keyword evidence="1" id="KW-1133">Transmembrane helix</keyword>
<dbReference type="GO" id="GO:0080120">
    <property type="term" value="P:CAAX-box protein maturation"/>
    <property type="evidence" value="ECO:0007669"/>
    <property type="project" value="UniProtKB-ARBA"/>
</dbReference>
<evidence type="ECO:0000313" key="3">
    <source>
        <dbReference type="EMBL" id="ACY16984.1"/>
    </source>
</evidence>
<dbReference type="Pfam" id="PF02517">
    <property type="entry name" value="Rce1-like"/>
    <property type="match status" value="1"/>
</dbReference>
<keyword evidence="4" id="KW-1185">Reference proteome</keyword>
<keyword evidence="1" id="KW-0812">Transmembrane</keyword>
<dbReference type="GO" id="GO:0004175">
    <property type="term" value="F:endopeptidase activity"/>
    <property type="evidence" value="ECO:0007669"/>
    <property type="project" value="UniProtKB-ARBA"/>
</dbReference>
<proteinExistence type="predicted"/>
<organism evidence="3 4">
    <name type="scientific">Haliangium ochraceum (strain DSM 14365 / JCM 11303 / SMP-2)</name>
    <dbReference type="NCBI Taxonomy" id="502025"/>
    <lineage>
        <taxon>Bacteria</taxon>
        <taxon>Pseudomonadati</taxon>
        <taxon>Myxococcota</taxon>
        <taxon>Polyangia</taxon>
        <taxon>Haliangiales</taxon>
        <taxon>Kofleriaceae</taxon>
        <taxon>Haliangium</taxon>
    </lineage>
</organism>
<evidence type="ECO:0000259" key="2">
    <source>
        <dbReference type="Pfam" id="PF02517"/>
    </source>
</evidence>
<reference evidence="3 4" key="1">
    <citation type="journal article" date="2010" name="Stand. Genomic Sci.">
        <title>Complete genome sequence of Haliangium ochraceum type strain (SMP-2).</title>
        <authorList>
            <consortium name="US DOE Joint Genome Institute (JGI-PGF)"/>
            <person name="Ivanova N."/>
            <person name="Daum C."/>
            <person name="Lang E."/>
            <person name="Abt B."/>
            <person name="Kopitz M."/>
            <person name="Saunders E."/>
            <person name="Lapidus A."/>
            <person name="Lucas S."/>
            <person name="Glavina Del Rio T."/>
            <person name="Nolan M."/>
            <person name="Tice H."/>
            <person name="Copeland A."/>
            <person name="Cheng J.F."/>
            <person name="Chen F."/>
            <person name="Bruce D."/>
            <person name="Goodwin L."/>
            <person name="Pitluck S."/>
            <person name="Mavromatis K."/>
            <person name="Pati A."/>
            <person name="Mikhailova N."/>
            <person name="Chen A."/>
            <person name="Palaniappan K."/>
            <person name="Land M."/>
            <person name="Hauser L."/>
            <person name="Chang Y.J."/>
            <person name="Jeffries C.D."/>
            <person name="Detter J.C."/>
            <person name="Brettin T."/>
            <person name="Rohde M."/>
            <person name="Goker M."/>
            <person name="Bristow J."/>
            <person name="Markowitz V."/>
            <person name="Eisen J.A."/>
            <person name="Hugenholtz P."/>
            <person name="Kyrpides N.C."/>
            <person name="Klenk H.P."/>
        </authorList>
    </citation>
    <scope>NUCLEOTIDE SEQUENCE [LARGE SCALE GENOMIC DNA]</scope>
    <source>
        <strain evidence="4">DSM 14365 / CIP 107738 / JCM 11303 / AJ 13395 / SMP-2</strain>
    </source>
</reference>
<feature type="transmembrane region" description="Helical" evidence="1">
    <location>
        <begin position="126"/>
        <end position="147"/>
    </location>
</feature>
<feature type="transmembrane region" description="Helical" evidence="1">
    <location>
        <begin position="40"/>
        <end position="60"/>
    </location>
</feature>
<feature type="domain" description="CAAX prenyl protease 2/Lysostaphin resistance protein A-like" evidence="2">
    <location>
        <begin position="126"/>
        <end position="220"/>
    </location>
</feature>
<protein>
    <recommendedName>
        <fullName evidence="2">CAAX prenyl protease 2/Lysostaphin resistance protein A-like domain-containing protein</fullName>
    </recommendedName>
</protein>
<dbReference type="AlphaFoldDB" id="D0LNS9"/>